<dbReference type="RefSeq" id="WP_106658503.1">
    <property type="nucleotide sequence ID" value="NZ_PJEO01000014.1"/>
</dbReference>
<dbReference type="OrthoDB" id="129527at2"/>
<proteinExistence type="predicted"/>
<gene>
    <name evidence="1" type="ORF">CSW08_03430</name>
</gene>
<accession>A0A2N3HMS4</accession>
<reference evidence="1 2" key="1">
    <citation type="submission" date="2017-12" db="EMBL/GenBank/DDBJ databases">
        <title>Confluentibacter flavum sp. nov., isolated from the saline lake.</title>
        <authorList>
            <person name="Yu L."/>
        </authorList>
    </citation>
    <scope>NUCLEOTIDE SEQUENCE [LARGE SCALE GENOMIC DNA]</scope>
    <source>
        <strain evidence="1 2">3B</strain>
    </source>
</reference>
<evidence type="ECO:0000313" key="1">
    <source>
        <dbReference type="EMBL" id="PKQ46227.1"/>
    </source>
</evidence>
<sequence>MSVKNILLLSICVFLSASCKQNAEKTNQKDEVVEYASFGKNITEDDALEVMDAIIQYEVMSVGDTIDSKIAAKVSSVCQAKGCWMTLDLEDGKEIMVKFKDYGFFVPKDIVGKEVVINGLAFIDEIPVDEQQHYAEDAGKTTAEIASIVQPKRTLSFEADGVLIKQ</sequence>
<dbReference type="EMBL" id="PJEO01000014">
    <property type="protein sequence ID" value="PKQ46227.1"/>
    <property type="molecule type" value="Genomic_DNA"/>
</dbReference>
<protein>
    <submittedName>
        <fullName evidence="1">DUF4920 domain-containing protein</fullName>
    </submittedName>
</protein>
<dbReference type="Proteomes" id="UP000233435">
    <property type="component" value="Unassembled WGS sequence"/>
</dbReference>
<dbReference type="AlphaFoldDB" id="A0A2N3HMS4"/>
<dbReference type="PROSITE" id="PS51257">
    <property type="entry name" value="PROKAR_LIPOPROTEIN"/>
    <property type="match status" value="1"/>
</dbReference>
<evidence type="ECO:0000313" key="2">
    <source>
        <dbReference type="Proteomes" id="UP000233435"/>
    </source>
</evidence>
<comment type="caution">
    <text evidence="1">The sequence shown here is derived from an EMBL/GenBank/DDBJ whole genome shotgun (WGS) entry which is preliminary data.</text>
</comment>
<keyword evidence="2" id="KW-1185">Reference proteome</keyword>
<dbReference type="Pfam" id="PF16267">
    <property type="entry name" value="DUF4920"/>
    <property type="match status" value="1"/>
</dbReference>
<dbReference type="InterPro" id="IPR032577">
    <property type="entry name" value="DUF4920"/>
</dbReference>
<organism evidence="1 2">
    <name type="scientific">Confluentibacter flavum</name>
    <dbReference type="NCBI Taxonomy" id="1909700"/>
    <lineage>
        <taxon>Bacteria</taxon>
        <taxon>Pseudomonadati</taxon>
        <taxon>Bacteroidota</taxon>
        <taxon>Flavobacteriia</taxon>
        <taxon>Flavobacteriales</taxon>
        <taxon>Flavobacteriaceae</taxon>
        <taxon>Confluentibacter</taxon>
    </lineage>
</organism>
<name>A0A2N3HMS4_9FLAO</name>